<keyword evidence="4" id="KW-0391">Immunity</keyword>
<dbReference type="InterPro" id="IPR052051">
    <property type="entry name" value="TCR_complex_component"/>
</dbReference>
<keyword evidence="8" id="KW-0812">Transmembrane</keyword>
<keyword evidence="6" id="KW-1015">Disulfide bond</keyword>
<dbReference type="SUPFAM" id="SSF48726">
    <property type="entry name" value="Immunoglobulin"/>
    <property type="match status" value="1"/>
</dbReference>
<evidence type="ECO:0000313" key="10">
    <source>
        <dbReference type="Proteomes" id="UP000515129"/>
    </source>
</evidence>
<keyword evidence="5 8" id="KW-0472">Membrane</keyword>
<dbReference type="GO" id="GO:0009617">
    <property type="term" value="P:response to bacterium"/>
    <property type="evidence" value="ECO:0007669"/>
    <property type="project" value="TreeGrafter"/>
</dbReference>
<keyword evidence="7" id="KW-0325">Glycoprotein</keyword>
<dbReference type="Proteomes" id="UP000515129">
    <property type="component" value="Chromosome 44"/>
</dbReference>
<comment type="subcellular location">
    <subcellularLocation>
        <location evidence="1">Cell membrane</location>
    </subcellularLocation>
</comment>
<evidence type="ECO:0000256" key="7">
    <source>
        <dbReference type="ARBA" id="ARBA00023180"/>
    </source>
</evidence>
<evidence type="ECO:0000256" key="5">
    <source>
        <dbReference type="ARBA" id="ARBA00023136"/>
    </source>
</evidence>
<protein>
    <submittedName>
        <fullName evidence="11">Uncharacterized protein LOC113062528 isoform X2</fullName>
    </submittedName>
</protein>
<evidence type="ECO:0000256" key="3">
    <source>
        <dbReference type="ARBA" id="ARBA00022729"/>
    </source>
</evidence>
<dbReference type="InterPro" id="IPR003599">
    <property type="entry name" value="Ig_sub"/>
</dbReference>
<dbReference type="GeneID" id="113062528"/>
<reference evidence="11" key="1">
    <citation type="submission" date="2025-08" db="UniProtKB">
        <authorList>
            <consortium name="RefSeq"/>
        </authorList>
    </citation>
    <scope>IDENTIFICATION</scope>
    <source>
        <strain evidence="11">Wakin</strain>
        <tissue evidence="11">Muscle</tissue>
    </source>
</reference>
<evidence type="ECO:0000256" key="6">
    <source>
        <dbReference type="ARBA" id="ARBA00023157"/>
    </source>
</evidence>
<dbReference type="AlphaFoldDB" id="A0A6P6LUN3"/>
<dbReference type="PANTHER" id="PTHR19433">
    <property type="entry name" value="T-CELL RECEPTOR ALPHA CHAIN V REGION-RELATED"/>
    <property type="match status" value="1"/>
</dbReference>
<evidence type="ECO:0000256" key="2">
    <source>
        <dbReference type="ARBA" id="ARBA00022475"/>
    </source>
</evidence>
<keyword evidence="8" id="KW-1133">Transmembrane helix</keyword>
<accession>A0A6P6LUN3</accession>
<keyword evidence="2" id="KW-1003">Cell membrane</keyword>
<keyword evidence="10" id="KW-1185">Reference proteome</keyword>
<evidence type="ECO:0000256" key="1">
    <source>
        <dbReference type="ARBA" id="ARBA00004236"/>
    </source>
</evidence>
<dbReference type="Pfam" id="PF07686">
    <property type="entry name" value="V-set"/>
    <property type="match status" value="1"/>
</dbReference>
<dbReference type="InterPro" id="IPR013783">
    <property type="entry name" value="Ig-like_fold"/>
</dbReference>
<evidence type="ECO:0000256" key="4">
    <source>
        <dbReference type="ARBA" id="ARBA00022859"/>
    </source>
</evidence>
<dbReference type="PANTHER" id="PTHR19433:SF111">
    <property type="entry name" value="T CELL RECEPTOR ALPHA VARIABLE 4"/>
    <property type="match status" value="1"/>
</dbReference>
<dbReference type="OrthoDB" id="8871851at2759"/>
<evidence type="ECO:0000256" key="8">
    <source>
        <dbReference type="SAM" id="Phobius"/>
    </source>
</evidence>
<feature type="domain" description="Immunoglobulin" evidence="9">
    <location>
        <begin position="31"/>
        <end position="138"/>
    </location>
</feature>
<feature type="transmembrane region" description="Helical" evidence="8">
    <location>
        <begin position="165"/>
        <end position="189"/>
    </location>
</feature>
<dbReference type="GO" id="GO:0005886">
    <property type="term" value="C:plasma membrane"/>
    <property type="evidence" value="ECO:0007669"/>
    <property type="project" value="UniProtKB-SubCell"/>
</dbReference>
<keyword evidence="3" id="KW-0732">Signal</keyword>
<proteinExistence type="predicted"/>
<sequence>MVSYRDSKNHGINATREQYTSFTDESIQGSSDLLRVQKGENISLKYNMSNRKEIAWYHLRAKRFKLLISAQTDITRRKLLTTYNPNRTRLKISTDPWITRATLEISGVTESDSGLYFCGTKSDTTEMHFDRPIRLEIEGQQAEDRCTELPKEADNTDEVTLTERVLMFGGVGLAILVFFLATVIAGRIIHHRGWQKGWSAAKRSSRIHHKSAK</sequence>
<dbReference type="InterPro" id="IPR013106">
    <property type="entry name" value="Ig_V-set"/>
</dbReference>
<dbReference type="Gene3D" id="2.60.40.10">
    <property type="entry name" value="Immunoglobulins"/>
    <property type="match status" value="1"/>
</dbReference>
<evidence type="ECO:0000313" key="11">
    <source>
        <dbReference type="RefSeq" id="XP_026088225.1"/>
    </source>
</evidence>
<dbReference type="RefSeq" id="XP_026088225.1">
    <property type="nucleotide sequence ID" value="XM_026232440.1"/>
</dbReference>
<gene>
    <name evidence="11" type="primary">LOC113062528</name>
</gene>
<organism evidence="10 11">
    <name type="scientific">Carassius auratus</name>
    <name type="common">Goldfish</name>
    <dbReference type="NCBI Taxonomy" id="7957"/>
    <lineage>
        <taxon>Eukaryota</taxon>
        <taxon>Metazoa</taxon>
        <taxon>Chordata</taxon>
        <taxon>Craniata</taxon>
        <taxon>Vertebrata</taxon>
        <taxon>Euteleostomi</taxon>
        <taxon>Actinopterygii</taxon>
        <taxon>Neopterygii</taxon>
        <taxon>Teleostei</taxon>
        <taxon>Ostariophysi</taxon>
        <taxon>Cypriniformes</taxon>
        <taxon>Cyprinidae</taxon>
        <taxon>Cyprininae</taxon>
        <taxon>Carassius</taxon>
    </lineage>
</organism>
<evidence type="ECO:0000259" key="9">
    <source>
        <dbReference type="SMART" id="SM00409"/>
    </source>
</evidence>
<dbReference type="SMART" id="SM00409">
    <property type="entry name" value="IG"/>
    <property type="match status" value="1"/>
</dbReference>
<dbReference type="InterPro" id="IPR036179">
    <property type="entry name" value="Ig-like_dom_sf"/>
</dbReference>
<name>A0A6P6LUN3_CARAU</name>
<dbReference type="GO" id="GO:0002376">
    <property type="term" value="P:immune system process"/>
    <property type="evidence" value="ECO:0007669"/>
    <property type="project" value="UniProtKB-KW"/>
</dbReference>